<dbReference type="STRING" id="947166.A0A1D1V485"/>
<keyword evidence="18" id="KW-0628">Postsynaptic cell membrane</keyword>
<feature type="chain" id="PRO_5008898007" description="Dystroglycan 1" evidence="27">
    <location>
        <begin position="28"/>
        <end position="759"/>
    </location>
</feature>
<evidence type="ECO:0000256" key="17">
    <source>
        <dbReference type="ARBA" id="ARBA00023242"/>
    </source>
</evidence>
<reference evidence="29 30" key="1">
    <citation type="journal article" date="2016" name="Nat. Commun.">
        <title>Extremotolerant tardigrade genome and improved radiotolerance of human cultured cells by tardigrade-unique protein.</title>
        <authorList>
            <person name="Hashimoto T."/>
            <person name="Horikawa D.D."/>
            <person name="Saito Y."/>
            <person name="Kuwahara H."/>
            <person name="Kozuka-Hata H."/>
            <person name="Shin-I T."/>
            <person name="Minakuchi Y."/>
            <person name="Ohishi K."/>
            <person name="Motoyama A."/>
            <person name="Aizu T."/>
            <person name="Enomoto A."/>
            <person name="Kondo K."/>
            <person name="Tanaka S."/>
            <person name="Hara Y."/>
            <person name="Koshikawa S."/>
            <person name="Sagara H."/>
            <person name="Miura T."/>
            <person name="Yokobori S."/>
            <person name="Miyagawa K."/>
            <person name="Suzuki Y."/>
            <person name="Kubo T."/>
            <person name="Oyama M."/>
            <person name="Kohara Y."/>
            <person name="Fujiyama A."/>
            <person name="Arakawa K."/>
            <person name="Katayama T."/>
            <person name="Toyoda A."/>
            <person name="Kunieda T."/>
        </authorList>
    </citation>
    <scope>NUCLEOTIDE SEQUENCE [LARGE SCALE GENOMIC DNA]</scope>
    <source>
        <strain evidence="29 30">YOKOZUNA-1</strain>
    </source>
</reference>
<dbReference type="InterPro" id="IPR006644">
    <property type="entry name" value="Cadg"/>
</dbReference>
<evidence type="ECO:0000256" key="9">
    <source>
        <dbReference type="ARBA" id="ARBA00022553"/>
    </source>
</evidence>
<evidence type="ECO:0000256" key="6">
    <source>
        <dbReference type="ARBA" id="ARBA00022475"/>
    </source>
</evidence>
<evidence type="ECO:0000313" key="29">
    <source>
        <dbReference type="EMBL" id="GAU93573.1"/>
    </source>
</evidence>
<dbReference type="PANTHER" id="PTHR21559">
    <property type="entry name" value="DYSTROGLYCAN-RELATED"/>
    <property type="match status" value="1"/>
</dbReference>
<keyword evidence="8" id="KW-0964">Secreted</keyword>
<dbReference type="GO" id="GO:0005654">
    <property type="term" value="C:nucleoplasm"/>
    <property type="evidence" value="ECO:0007669"/>
    <property type="project" value="UniProtKB-SubCell"/>
</dbReference>
<feature type="region of interest" description="Disordered" evidence="25">
    <location>
        <begin position="669"/>
        <end position="759"/>
    </location>
</feature>
<keyword evidence="15" id="KW-0325">Glycoprotein</keyword>
<dbReference type="Proteomes" id="UP000186922">
    <property type="component" value="Unassembled WGS sequence"/>
</dbReference>
<dbReference type="InterPro" id="IPR041631">
    <property type="entry name" value="Alpha_DG1_N2"/>
</dbReference>
<feature type="region of interest" description="Disordered" evidence="25">
    <location>
        <begin position="306"/>
        <end position="325"/>
    </location>
</feature>
<keyword evidence="13" id="KW-0770">Synapse</keyword>
<evidence type="ECO:0000256" key="20">
    <source>
        <dbReference type="ARBA" id="ARBA00024991"/>
    </source>
</evidence>
<evidence type="ECO:0000256" key="25">
    <source>
        <dbReference type="SAM" id="MobiDB-lite"/>
    </source>
</evidence>
<feature type="compositionally biased region" description="Basic and acidic residues" evidence="25">
    <location>
        <begin position="720"/>
        <end position="731"/>
    </location>
</feature>
<dbReference type="EMBL" id="BDGG01000002">
    <property type="protein sequence ID" value="GAU93573.1"/>
    <property type="molecule type" value="Genomic_DNA"/>
</dbReference>
<dbReference type="GO" id="GO:0005856">
    <property type="term" value="C:cytoskeleton"/>
    <property type="evidence" value="ECO:0007669"/>
    <property type="project" value="UniProtKB-SubCell"/>
</dbReference>
<dbReference type="GO" id="GO:0005576">
    <property type="term" value="C:extracellular region"/>
    <property type="evidence" value="ECO:0007669"/>
    <property type="project" value="UniProtKB-SubCell"/>
</dbReference>
<comment type="function">
    <text evidence="19">The dystroglycan complex is involved in a number of processes including laminin and basement membrane assembly, sarcolemmal stability, cell survival, peripheral nerve myelination, nodal structure, cell migration, and epithelial polarization.</text>
</comment>
<dbReference type="GO" id="GO:0005509">
    <property type="term" value="F:calcium ion binding"/>
    <property type="evidence" value="ECO:0007669"/>
    <property type="project" value="InterPro"/>
</dbReference>
<keyword evidence="14" id="KW-1015">Disulfide bond</keyword>
<dbReference type="OrthoDB" id="5990676at2759"/>
<dbReference type="SMART" id="SM00736">
    <property type="entry name" value="CADG"/>
    <property type="match status" value="2"/>
</dbReference>
<evidence type="ECO:0000256" key="3">
    <source>
        <dbReference type="ARBA" id="ARBA00004245"/>
    </source>
</evidence>
<name>A0A1D1V485_RAMVA</name>
<evidence type="ECO:0000256" key="4">
    <source>
        <dbReference type="ARBA" id="ARBA00004251"/>
    </source>
</evidence>
<evidence type="ECO:0000313" key="30">
    <source>
        <dbReference type="Proteomes" id="UP000186922"/>
    </source>
</evidence>
<dbReference type="GO" id="GO:0043236">
    <property type="term" value="F:laminin binding"/>
    <property type="evidence" value="ECO:0007669"/>
    <property type="project" value="TreeGrafter"/>
</dbReference>
<sequence>MDQMDCRTMLPLFLLFLVSFWARYGTARQISEPAKSNLRPVELAWGIAEVQTPLGRLFNYTIQKDAFDGDIANIKVTEADKGSLPGWLTFDSKNRQFVGLPYQAKDVGAHYIAVTVFGHNGASVEDVFTLIVTEADPKAPCSSEAAQTILTLLLDIDWSTYKQAQQIELLGKFSNYMDIQVADFKVSPMVGSGATSLFDSAALIAGPGNVKEVKYPGIKLSSVVGCDGNLDGSRNKELTKFVEEAARDGSMASFTGADVTGWTLTTSRPVIQPRHRRQNFLNTPEPSPIIPTMVVQPGGYNQATPHLPTAGTYPQHPDDTSVTHGGDGEIVHGIRPTGTYGRTTAPTAAVDQSGATPELPVTPPPPTPPPSPFDRSSKRPHDISIMESKPPRPGKPIAGGMPIVAVAGDYFTYEIPTDAYEDVDSSNVKVSLLEQDDKNGWIRLDKKENGGHVLTGLPLADVAGPREYHLDVTDGSSSIQIPFKIDVNAKDDSKSDYNHEVEAMLNEPFDQFNLNRRLSFVDTLRTYYGDAKPNNIILRSIKAGSTHVVWTNDTLTGSQCDDPALTSVTRKIQNEDGSVNEDFRNRFAASGFKVDKVSVRKIGPCAENAKQEAPSDIVMSMVIPIVIVAALLLVACCVGCYLYRKRRRGKMSTESEQIFTGKNKPVILPGEINDNYPKGNNGASKKPTVIADERPPVPPPVYPGRSPPNTRSQAAANFNHHNDQDGPRENHPLLTMAPAGDNRHPPKLQLVSPSSRDNQ</sequence>
<dbReference type="Pfam" id="PF05454">
    <property type="entry name" value="DAG1"/>
    <property type="match status" value="1"/>
</dbReference>
<evidence type="ECO:0000256" key="23">
    <source>
        <dbReference type="ARBA" id="ARBA00031034"/>
    </source>
</evidence>
<keyword evidence="6" id="KW-1003">Cell membrane</keyword>
<feature type="compositionally biased region" description="Pro residues" evidence="25">
    <location>
        <begin position="696"/>
        <end position="706"/>
    </location>
</feature>
<evidence type="ECO:0000256" key="19">
    <source>
        <dbReference type="ARBA" id="ARBA00023567"/>
    </source>
</evidence>
<evidence type="ECO:0000256" key="18">
    <source>
        <dbReference type="ARBA" id="ARBA00023257"/>
    </source>
</evidence>
<keyword evidence="7" id="KW-0963">Cytoplasm</keyword>
<gene>
    <name evidence="29" type="primary">RvY_05496-1</name>
    <name evidence="29" type="synonym">RvY_05496.1</name>
    <name evidence="29" type="ORF">RvY_05496</name>
</gene>
<evidence type="ECO:0000256" key="11">
    <source>
        <dbReference type="ARBA" id="ARBA00022729"/>
    </source>
</evidence>
<dbReference type="Gene3D" id="3.30.70.1040">
    <property type="entry name" value="Dystroglycan, domain 2"/>
    <property type="match status" value="1"/>
</dbReference>
<dbReference type="Pfam" id="PF05345">
    <property type="entry name" value="He_PIG"/>
    <property type="match status" value="1"/>
</dbReference>
<keyword evidence="10 26" id="KW-0812">Transmembrane</keyword>
<feature type="transmembrane region" description="Helical" evidence="26">
    <location>
        <begin position="617"/>
        <end position="643"/>
    </location>
</feature>
<dbReference type="GO" id="GO:0042383">
    <property type="term" value="C:sarcolemma"/>
    <property type="evidence" value="ECO:0007669"/>
    <property type="project" value="UniProtKB-SubCell"/>
</dbReference>
<evidence type="ECO:0000256" key="2">
    <source>
        <dbReference type="ARBA" id="ARBA00004239"/>
    </source>
</evidence>
<evidence type="ECO:0000256" key="8">
    <source>
        <dbReference type="ARBA" id="ARBA00022525"/>
    </source>
</evidence>
<dbReference type="InterPro" id="IPR027468">
    <property type="entry name" value="Alpha-dystroglycan_domain_2"/>
</dbReference>
<evidence type="ECO:0000256" key="15">
    <source>
        <dbReference type="ARBA" id="ARBA00023180"/>
    </source>
</evidence>
<dbReference type="GO" id="GO:0007411">
    <property type="term" value="P:axon guidance"/>
    <property type="evidence" value="ECO:0007669"/>
    <property type="project" value="TreeGrafter"/>
</dbReference>
<dbReference type="PANTHER" id="PTHR21559:SF21">
    <property type="entry name" value="DYSTROGLYCAN 1"/>
    <property type="match status" value="1"/>
</dbReference>
<evidence type="ECO:0000259" key="28">
    <source>
        <dbReference type="PROSITE" id="PS51699"/>
    </source>
</evidence>
<feature type="compositionally biased region" description="Basic and acidic residues" evidence="25">
    <location>
        <begin position="316"/>
        <end position="325"/>
    </location>
</feature>
<evidence type="ECO:0000256" key="27">
    <source>
        <dbReference type="SAM" id="SignalP"/>
    </source>
</evidence>
<protein>
    <recommendedName>
        <fullName evidence="21">Dystroglycan 1</fullName>
    </recommendedName>
    <alternativeName>
        <fullName evidence="23">Dystroglycan</fullName>
    </alternativeName>
    <alternativeName>
        <fullName evidence="22">Dystrophin-associated glycoprotein 1</fullName>
    </alternativeName>
</protein>
<dbReference type="PROSITE" id="PS51699">
    <property type="entry name" value="SEA_DG"/>
    <property type="match status" value="1"/>
</dbReference>
<proteinExistence type="predicted"/>
<dbReference type="Gene3D" id="2.60.40.10">
    <property type="entry name" value="Immunoglobulins"/>
    <property type="match status" value="2"/>
</dbReference>
<comment type="function">
    <text evidence="20">Transmembrane protein that plays important roles in connecting the extracellular matrix to the cytoskeleton. Acts as a cell adhesion receptor in both muscle and non-muscle tissues. Receptor for both DMD and UTRN and, through these interactions, scaffolds axin to the cytoskeleton. Also functions in cell adhesion-mediated signaling and implicated in cell polarity.</text>
</comment>
<evidence type="ECO:0000256" key="24">
    <source>
        <dbReference type="ARBA" id="ARBA00034100"/>
    </source>
</evidence>
<accession>A0A1D1V485</accession>
<comment type="caution">
    <text evidence="29">The sequence shown here is derived from an EMBL/GenBank/DDBJ whole genome shotgun (WGS) entry which is preliminary data.</text>
</comment>
<evidence type="ECO:0000256" key="7">
    <source>
        <dbReference type="ARBA" id="ARBA00022490"/>
    </source>
</evidence>
<evidence type="ECO:0000256" key="26">
    <source>
        <dbReference type="SAM" id="Phobius"/>
    </source>
</evidence>
<evidence type="ECO:0000256" key="13">
    <source>
        <dbReference type="ARBA" id="ARBA00023018"/>
    </source>
</evidence>
<evidence type="ECO:0000256" key="1">
    <source>
        <dbReference type="ARBA" id="ARBA00004135"/>
    </source>
</evidence>
<keyword evidence="11 27" id="KW-0732">Signal</keyword>
<organism evidence="29 30">
    <name type="scientific">Ramazzottius varieornatus</name>
    <name type="common">Water bear</name>
    <name type="synonym">Tardigrade</name>
    <dbReference type="NCBI Taxonomy" id="947166"/>
    <lineage>
        <taxon>Eukaryota</taxon>
        <taxon>Metazoa</taxon>
        <taxon>Ecdysozoa</taxon>
        <taxon>Tardigrada</taxon>
        <taxon>Eutardigrada</taxon>
        <taxon>Parachela</taxon>
        <taxon>Hypsibioidea</taxon>
        <taxon>Ramazzottiidae</taxon>
        <taxon>Ramazzottius</taxon>
    </lineage>
</organism>
<keyword evidence="9" id="KW-0597">Phosphoprotein</keyword>
<dbReference type="Pfam" id="PF18424">
    <property type="entry name" value="a_DG1_N2"/>
    <property type="match status" value="1"/>
</dbReference>
<evidence type="ECO:0000256" key="22">
    <source>
        <dbReference type="ARBA" id="ARBA00030092"/>
    </source>
</evidence>
<evidence type="ECO:0000256" key="10">
    <source>
        <dbReference type="ARBA" id="ARBA00022692"/>
    </source>
</evidence>
<comment type="subcellular location">
    <subcellularLocation>
        <location evidence="1">Cell membrane</location>
        <location evidence="1">Sarcolemma</location>
    </subcellularLocation>
    <subcellularLocation>
        <location evidence="4">Cell membrane</location>
        <topology evidence="4">Single-pass type I membrane protein</topology>
    </subcellularLocation>
    <subcellularLocation>
        <location evidence="3">Cytoplasm</location>
        <location evidence="3">Cytoskeleton</location>
    </subcellularLocation>
    <subcellularLocation>
        <location evidence="5">Nucleus</location>
        <location evidence="5">Nucleoplasm</location>
    </subcellularLocation>
    <subcellularLocation>
        <location evidence="24">Postsynaptic cell membrane</location>
    </subcellularLocation>
    <subcellularLocation>
        <location evidence="2">Secreted</location>
        <location evidence="2">Extracellular space</location>
    </subcellularLocation>
</comment>
<keyword evidence="16" id="KW-0206">Cytoskeleton</keyword>
<dbReference type="InterPro" id="IPR015919">
    <property type="entry name" value="Cadherin-like_sf"/>
</dbReference>
<keyword evidence="12 26" id="KW-1133">Transmembrane helix</keyword>
<dbReference type="InterPro" id="IPR030398">
    <property type="entry name" value="SEA_DG_dom"/>
</dbReference>
<dbReference type="GO" id="GO:0002009">
    <property type="term" value="P:morphogenesis of an epithelium"/>
    <property type="evidence" value="ECO:0007669"/>
    <property type="project" value="TreeGrafter"/>
</dbReference>
<feature type="signal peptide" evidence="27">
    <location>
        <begin position="1"/>
        <end position="27"/>
    </location>
</feature>
<feature type="domain" description="Peptidase S72" evidence="28">
    <location>
        <begin position="496"/>
        <end position="604"/>
    </location>
</feature>
<dbReference type="GO" id="GO:0021675">
    <property type="term" value="P:nerve development"/>
    <property type="evidence" value="ECO:0007669"/>
    <property type="project" value="TreeGrafter"/>
</dbReference>
<evidence type="ECO:0000256" key="16">
    <source>
        <dbReference type="ARBA" id="ARBA00023212"/>
    </source>
</evidence>
<keyword evidence="26" id="KW-0472">Membrane</keyword>
<dbReference type="CDD" id="cd11303">
    <property type="entry name" value="Dystroglycan_repeat"/>
    <property type="match status" value="1"/>
</dbReference>
<evidence type="ECO:0000256" key="14">
    <source>
        <dbReference type="ARBA" id="ARBA00023157"/>
    </source>
</evidence>
<dbReference type="SUPFAM" id="SSF111006">
    <property type="entry name" value="Dystroglycan, domain 2"/>
    <property type="match status" value="1"/>
</dbReference>
<dbReference type="SUPFAM" id="SSF49313">
    <property type="entry name" value="Cadherin-like"/>
    <property type="match status" value="2"/>
</dbReference>
<evidence type="ECO:0000256" key="21">
    <source>
        <dbReference type="ARBA" id="ARBA00026224"/>
    </source>
</evidence>
<keyword evidence="17" id="KW-0539">Nucleus</keyword>
<feature type="region of interest" description="Disordered" evidence="25">
    <location>
        <begin position="335"/>
        <end position="397"/>
    </location>
</feature>
<dbReference type="AlphaFoldDB" id="A0A1D1V485"/>
<dbReference type="GO" id="GO:0045211">
    <property type="term" value="C:postsynaptic membrane"/>
    <property type="evidence" value="ECO:0007669"/>
    <property type="project" value="UniProtKB-SubCell"/>
</dbReference>
<dbReference type="GO" id="GO:0016011">
    <property type="term" value="C:dystroglycan complex"/>
    <property type="evidence" value="ECO:0007669"/>
    <property type="project" value="TreeGrafter"/>
</dbReference>
<evidence type="ECO:0000256" key="5">
    <source>
        <dbReference type="ARBA" id="ARBA00004642"/>
    </source>
</evidence>
<dbReference type="InterPro" id="IPR008465">
    <property type="entry name" value="DAG1_C"/>
</dbReference>
<evidence type="ECO:0000256" key="12">
    <source>
        <dbReference type="ARBA" id="ARBA00022989"/>
    </source>
</evidence>
<keyword evidence="30" id="KW-1185">Reference proteome</keyword>
<feature type="compositionally biased region" description="Pro residues" evidence="25">
    <location>
        <begin position="360"/>
        <end position="372"/>
    </location>
</feature>
<feature type="compositionally biased region" description="Basic and acidic residues" evidence="25">
    <location>
        <begin position="375"/>
        <end position="384"/>
    </location>
</feature>
<dbReference type="InterPro" id="IPR013783">
    <property type="entry name" value="Ig-like_fold"/>
</dbReference>